<feature type="region of interest" description="Disordered" evidence="1">
    <location>
        <begin position="56"/>
        <end position="81"/>
    </location>
</feature>
<evidence type="ECO:0000313" key="2">
    <source>
        <dbReference type="EMBL" id="MBI5170789.1"/>
    </source>
</evidence>
<comment type="caution">
    <text evidence="2">The sequence shown here is derived from an EMBL/GenBank/DDBJ whole genome shotgun (WGS) entry which is preliminary data.</text>
</comment>
<feature type="compositionally biased region" description="Basic and acidic residues" evidence="1">
    <location>
        <begin position="56"/>
        <end position="70"/>
    </location>
</feature>
<dbReference type="AlphaFoldDB" id="A0A933WBZ1"/>
<sequence length="81" mass="8887">MIVTQQGERGLQLVLTDEEFAAFKKAQDRLAHVVRHGDPAVVVALALAHFAVHLEKRERNERARAPEKVARSHAPATGQAA</sequence>
<protein>
    <submittedName>
        <fullName evidence="2">Uncharacterized protein</fullName>
    </submittedName>
</protein>
<organism evidence="2 3">
    <name type="scientific">Eiseniibacteriota bacterium</name>
    <dbReference type="NCBI Taxonomy" id="2212470"/>
    <lineage>
        <taxon>Bacteria</taxon>
        <taxon>Candidatus Eiseniibacteriota</taxon>
    </lineage>
</organism>
<accession>A0A933WBZ1</accession>
<name>A0A933WBZ1_UNCEI</name>
<reference evidence="2" key="1">
    <citation type="submission" date="2020-07" db="EMBL/GenBank/DDBJ databases">
        <title>Huge and variable diversity of episymbiotic CPR bacteria and DPANN archaea in groundwater ecosystems.</title>
        <authorList>
            <person name="He C.Y."/>
            <person name="Keren R."/>
            <person name="Whittaker M."/>
            <person name="Farag I.F."/>
            <person name="Doudna J."/>
            <person name="Cate J.H.D."/>
            <person name="Banfield J.F."/>
        </authorList>
    </citation>
    <scope>NUCLEOTIDE SEQUENCE</scope>
    <source>
        <strain evidence="2">NC_groundwater_1813_Pr3_B-0.1um_71_17</strain>
    </source>
</reference>
<dbReference type="EMBL" id="JACRIW010000109">
    <property type="protein sequence ID" value="MBI5170789.1"/>
    <property type="molecule type" value="Genomic_DNA"/>
</dbReference>
<dbReference type="Proteomes" id="UP000696931">
    <property type="component" value="Unassembled WGS sequence"/>
</dbReference>
<evidence type="ECO:0000313" key="3">
    <source>
        <dbReference type="Proteomes" id="UP000696931"/>
    </source>
</evidence>
<gene>
    <name evidence="2" type="ORF">HZA61_14970</name>
</gene>
<proteinExistence type="predicted"/>
<evidence type="ECO:0000256" key="1">
    <source>
        <dbReference type="SAM" id="MobiDB-lite"/>
    </source>
</evidence>